<dbReference type="AlphaFoldDB" id="A0A3N2Q030"/>
<dbReference type="RefSeq" id="XP_028467935.1">
    <property type="nucleotide sequence ID" value="XM_028606824.1"/>
</dbReference>
<protein>
    <submittedName>
        <fullName evidence="2">Uncharacterized protein</fullName>
    </submittedName>
</protein>
<name>A0A3N2Q030_SODAK</name>
<evidence type="ECO:0000313" key="2">
    <source>
        <dbReference type="EMBL" id="ROT40129.1"/>
    </source>
</evidence>
<keyword evidence="1" id="KW-0732">Signal</keyword>
<feature type="signal peptide" evidence="1">
    <location>
        <begin position="1"/>
        <end position="16"/>
    </location>
</feature>
<evidence type="ECO:0000313" key="3">
    <source>
        <dbReference type="Proteomes" id="UP000272025"/>
    </source>
</evidence>
<proteinExistence type="predicted"/>
<dbReference type="GeneID" id="39575302"/>
<keyword evidence="3" id="KW-1185">Reference proteome</keyword>
<dbReference type="EMBL" id="ML119053">
    <property type="protein sequence ID" value="ROT40129.1"/>
    <property type="molecule type" value="Genomic_DNA"/>
</dbReference>
<dbReference type="Proteomes" id="UP000272025">
    <property type="component" value="Unassembled WGS sequence"/>
</dbReference>
<evidence type="ECO:0000256" key="1">
    <source>
        <dbReference type="SAM" id="SignalP"/>
    </source>
</evidence>
<accession>A0A3N2Q030</accession>
<sequence>MFTVLGLAFLPLSTAPYHSSNRLHTNLGSINPGWNAKLVWSLPPFFFLLLRLEKQRTGGEEDEAEAEAEAEEKRGGWESVNPYLLHVAFR</sequence>
<feature type="chain" id="PRO_5018019097" evidence="1">
    <location>
        <begin position="17"/>
        <end position="90"/>
    </location>
</feature>
<organism evidence="2 3">
    <name type="scientific">Sodiomyces alkalinus (strain CBS 110278 / VKM F-3762 / F11)</name>
    <name type="common">Alkaliphilic filamentous fungus</name>
    <dbReference type="NCBI Taxonomy" id="1314773"/>
    <lineage>
        <taxon>Eukaryota</taxon>
        <taxon>Fungi</taxon>
        <taxon>Dikarya</taxon>
        <taxon>Ascomycota</taxon>
        <taxon>Pezizomycotina</taxon>
        <taxon>Sordariomycetes</taxon>
        <taxon>Hypocreomycetidae</taxon>
        <taxon>Glomerellales</taxon>
        <taxon>Plectosphaerellaceae</taxon>
        <taxon>Sodiomyces</taxon>
    </lineage>
</organism>
<reference evidence="2 3" key="1">
    <citation type="journal article" date="2018" name="Mol. Ecol.">
        <title>The obligate alkalophilic soda-lake fungus Sodiomyces alkalinus has shifted to a protein diet.</title>
        <authorList>
            <person name="Grum-Grzhimaylo A.A."/>
            <person name="Falkoski D.L."/>
            <person name="van den Heuvel J."/>
            <person name="Valero-Jimenez C.A."/>
            <person name="Min B."/>
            <person name="Choi I.G."/>
            <person name="Lipzen A."/>
            <person name="Daum C.G."/>
            <person name="Aanen D.K."/>
            <person name="Tsang A."/>
            <person name="Henrissat B."/>
            <person name="Bilanenko E.N."/>
            <person name="de Vries R.P."/>
            <person name="van Kan J.A.L."/>
            <person name="Grigoriev I.V."/>
            <person name="Debets A.J.M."/>
        </authorList>
    </citation>
    <scope>NUCLEOTIDE SEQUENCE [LARGE SCALE GENOMIC DNA]</scope>
    <source>
        <strain evidence="2 3">F11</strain>
    </source>
</reference>
<gene>
    <name evidence="2" type="ORF">SODALDRAFT_146705</name>
</gene>